<dbReference type="PANTHER" id="PTHR37844">
    <property type="entry name" value="SER/THR PROTEIN PHOSPHATASE SUPERFAMILY (AFU_ORTHOLOGUE AFUA_1G14840)"/>
    <property type="match status" value="1"/>
</dbReference>
<name>A0A6A5BWT0_NAEFO</name>
<proteinExistence type="predicted"/>
<dbReference type="PANTHER" id="PTHR37844:SF1">
    <property type="entry name" value="CALCINEURIN-LIKE PHOSPHOESTERASE DOMAIN-CONTAINING PROTEIN"/>
    <property type="match status" value="1"/>
</dbReference>
<dbReference type="Proteomes" id="UP000444721">
    <property type="component" value="Unassembled WGS sequence"/>
</dbReference>
<feature type="domain" description="Calcineurin-like phosphoesterase" evidence="2">
    <location>
        <begin position="1"/>
        <end position="253"/>
    </location>
</feature>
<dbReference type="VEuPathDB" id="AmoebaDB:NfTy_034830"/>
<evidence type="ECO:0000259" key="2">
    <source>
        <dbReference type="Pfam" id="PF00149"/>
    </source>
</evidence>
<dbReference type="OMA" id="CNPRGYI"/>
<dbReference type="AlphaFoldDB" id="A0A6A5BWT0"/>
<dbReference type="EMBL" id="VFQX01000028">
    <property type="protein sequence ID" value="KAF0979102.1"/>
    <property type="molecule type" value="Genomic_DNA"/>
</dbReference>
<protein>
    <recommendedName>
        <fullName evidence="2">Calcineurin-like phosphoesterase domain-containing protein</fullName>
    </recommendedName>
</protein>
<dbReference type="InterPro" id="IPR004843">
    <property type="entry name" value="Calcineurin-like_PHP"/>
</dbReference>
<gene>
    <name evidence="3" type="ORF">FDP41_002172</name>
</gene>
<keyword evidence="4" id="KW-1185">Reference proteome</keyword>
<dbReference type="RefSeq" id="XP_044563815.1">
    <property type="nucleotide sequence ID" value="XM_044705338.1"/>
</dbReference>
<comment type="caution">
    <text evidence="3">The sequence shown here is derived from an EMBL/GenBank/DDBJ whole genome shotgun (WGS) entry which is preliminary data.</text>
</comment>
<dbReference type="Pfam" id="PF00149">
    <property type="entry name" value="Metallophos"/>
    <property type="match status" value="1"/>
</dbReference>
<reference evidence="3 4" key="1">
    <citation type="journal article" date="2019" name="Sci. Rep.">
        <title>Nanopore sequencing improves the draft genome of the human pathogenic amoeba Naegleria fowleri.</title>
        <authorList>
            <person name="Liechti N."/>
            <person name="Schurch N."/>
            <person name="Bruggmann R."/>
            <person name="Wittwer M."/>
        </authorList>
    </citation>
    <scope>NUCLEOTIDE SEQUENCE [LARGE SCALE GENOMIC DNA]</scope>
    <source>
        <strain evidence="3 4">ATCC 30894</strain>
    </source>
</reference>
<dbReference type="SUPFAM" id="SSF56300">
    <property type="entry name" value="Metallo-dependent phosphatases"/>
    <property type="match status" value="1"/>
</dbReference>
<evidence type="ECO:0000313" key="4">
    <source>
        <dbReference type="Proteomes" id="UP000444721"/>
    </source>
</evidence>
<feature type="region of interest" description="Disordered" evidence="1">
    <location>
        <begin position="316"/>
        <end position="335"/>
    </location>
</feature>
<dbReference type="VEuPathDB" id="AmoebaDB:NF0093550"/>
<organism evidence="3 4">
    <name type="scientific">Naegleria fowleri</name>
    <name type="common">Brain eating amoeba</name>
    <dbReference type="NCBI Taxonomy" id="5763"/>
    <lineage>
        <taxon>Eukaryota</taxon>
        <taxon>Discoba</taxon>
        <taxon>Heterolobosea</taxon>
        <taxon>Tetramitia</taxon>
        <taxon>Eutetramitia</taxon>
        <taxon>Vahlkampfiidae</taxon>
        <taxon>Naegleria</taxon>
    </lineage>
</organism>
<dbReference type="VEuPathDB" id="AmoebaDB:FDP41_002172"/>
<dbReference type="GO" id="GO:0016787">
    <property type="term" value="F:hydrolase activity"/>
    <property type="evidence" value="ECO:0007669"/>
    <property type="project" value="InterPro"/>
</dbReference>
<feature type="compositionally biased region" description="Basic residues" evidence="1">
    <location>
        <begin position="326"/>
        <end position="335"/>
    </location>
</feature>
<dbReference type="OrthoDB" id="17359at2759"/>
<dbReference type="Gene3D" id="3.60.21.10">
    <property type="match status" value="1"/>
</dbReference>
<sequence>MKISLLSDLHIEHFESYQKFQDKYQERFHRKLLKEWPCEDTGGADVLILAGDVANVKKESFKEFLEDVSQQFKHVLYVAGNHEFYGNEYYSCVENMKQVCKEFNNVHFLDQSVVEIQDDETGEVIVFIGCILWSQIRQESQNYVEKSMNDYKKIKIQHNMTMSEEVNLTTNDTNKWFEEQLQFIERQLDIVKKQENKRAIVVTHHAPLTKGVSDPKYENSTNEWTRQLNMAFGTDLSHLMGPPVIAWFFGHTHFSSRQCCRNTIVASNQLGYLFGNLDQTNELFDGFWILDTNQMDYSKFKEVNLQKSMEPTTMDAVASTNSNSNHNHKKKCLCM</sequence>
<evidence type="ECO:0000256" key="1">
    <source>
        <dbReference type="SAM" id="MobiDB-lite"/>
    </source>
</evidence>
<evidence type="ECO:0000313" key="3">
    <source>
        <dbReference type="EMBL" id="KAF0979102.1"/>
    </source>
</evidence>
<accession>A0A6A5BWT0</accession>
<dbReference type="GeneID" id="68109390"/>
<dbReference type="InterPro" id="IPR029052">
    <property type="entry name" value="Metallo-depent_PP-like"/>
</dbReference>